<dbReference type="GeneID" id="97610509"/>
<feature type="region of interest" description="Disordered" evidence="1">
    <location>
        <begin position="1"/>
        <end position="20"/>
    </location>
</feature>
<comment type="caution">
    <text evidence="2">The sequence shown here is derived from an EMBL/GenBank/DDBJ whole genome shotgun (WGS) entry which is preliminary data.</text>
</comment>
<dbReference type="Proteomes" id="UP000245934">
    <property type="component" value="Unassembled WGS sequence"/>
</dbReference>
<protein>
    <submittedName>
        <fullName evidence="2">Uncharacterized protein</fullName>
    </submittedName>
</protein>
<sequence length="150" mass="17692">MPRKVWTFSPQSGGQKIPPKVQTEVRQKLLAYAEEKYGNVKDLIRIDTRFKGHFCYIDAYDEPPEPDEESLSYFGITRDEFIEQRRNTPSPLCRLRYFQLGGWTLAIYTYSNEKYEPAIFSSGKWEGTPEEALDMVMSMYYPESRRDFVM</sequence>
<evidence type="ECO:0000256" key="1">
    <source>
        <dbReference type="SAM" id="MobiDB-lite"/>
    </source>
</evidence>
<proteinExistence type="predicted"/>
<organism evidence="2 3">
    <name type="scientific">Methanospirillum stamsii</name>
    <dbReference type="NCBI Taxonomy" id="1277351"/>
    <lineage>
        <taxon>Archaea</taxon>
        <taxon>Methanobacteriati</taxon>
        <taxon>Methanobacteriota</taxon>
        <taxon>Stenosarchaea group</taxon>
        <taxon>Methanomicrobia</taxon>
        <taxon>Methanomicrobiales</taxon>
        <taxon>Methanospirillaceae</taxon>
        <taxon>Methanospirillum</taxon>
    </lineage>
</organism>
<name>A0A2V2NHR6_9EURY</name>
<reference evidence="2 3" key="1">
    <citation type="submission" date="2018-05" db="EMBL/GenBank/DDBJ databases">
        <title>Draft genome of Methanospirillum stamsii Pt1.</title>
        <authorList>
            <person name="Dueholm M.S."/>
            <person name="Nielsen P.H."/>
            <person name="Bakmann L.F."/>
            <person name="Otzen D.E."/>
        </authorList>
    </citation>
    <scope>NUCLEOTIDE SEQUENCE [LARGE SCALE GENOMIC DNA]</scope>
    <source>
        <strain evidence="2 3">Pt1</strain>
    </source>
</reference>
<dbReference type="RefSeq" id="WP_109940637.1">
    <property type="nucleotide sequence ID" value="NZ_CP176366.1"/>
</dbReference>
<accession>A0A2V2NHR6</accession>
<dbReference type="AlphaFoldDB" id="A0A2V2NHR6"/>
<keyword evidence="3" id="KW-1185">Reference proteome</keyword>
<evidence type="ECO:0000313" key="2">
    <source>
        <dbReference type="EMBL" id="PWR74873.1"/>
    </source>
</evidence>
<gene>
    <name evidence="2" type="ORF">DLD82_08235</name>
</gene>
<dbReference type="EMBL" id="QGMZ01000015">
    <property type="protein sequence ID" value="PWR74873.1"/>
    <property type="molecule type" value="Genomic_DNA"/>
</dbReference>
<evidence type="ECO:0000313" key="3">
    <source>
        <dbReference type="Proteomes" id="UP000245934"/>
    </source>
</evidence>